<evidence type="ECO:0000313" key="1">
    <source>
        <dbReference type="EMBL" id="MFC7124809.1"/>
    </source>
</evidence>
<name>A0ABD5X2R1_9EURY</name>
<dbReference type="RefSeq" id="WP_267638411.1">
    <property type="nucleotide sequence ID" value="NZ_JAODIY010000013.1"/>
</dbReference>
<sequence length="86" mass="9488">MGHRQKLLEYVVAQYDREERLVTPAEAARSLGLDESLVAECLTAFTDCHLVVPENDGYRPTVTARELLALDCDGAIVDPCPEADKL</sequence>
<dbReference type="EMBL" id="JBHSZQ010000002">
    <property type="protein sequence ID" value="MFC7124809.1"/>
    <property type="molecule type" value="Genomic_DNA"/>
</dbReference>
<accession>A0ABD5X2R1</accession>
<proteinExistence type="predicted"/>
<gene>
    <name evidence="1" type="ORF">ACFQJ7_01980</name>
</gene>
<comment type="caution">
    <text evidence="1">The sequence shown here is derived from an EMBL/GenBank/DDBJ whole genome shotgun (WGS) entry which is preliminary data.</text>
</comment>
<dbReference type="Proteomes" id="UP001596414">
    <property type="component" value="Unassembled WGS sequence"/>
</dbReference>
<protein>
    <submittedName>
        <fullName evidence="1">Uncharacterized protein</fullName>
    </submittedName>
</protein>
<evidence type="ECO:0000313" key="2">
    <source>
        <dbReference type="Proteomes" id="UP001596414"/>
    </source>
</evidence>
<organism evidence="1 2">
    <name type="scientific">Halovenus rubra</name>
    <dbReference type="NCBI Taxonomy" id="869890"/>
    <lineage>
        <taxon>Archaea</taxon>
        <taxon>Methanobacteriati</taxon>
        <taxon>Methanobacteriota</taxon>
        <taxon>Stenosarchaea group</taxon>
        <taxon>Halobacteria</taxon>
        <taxon>Halobacteriales</taxon>
        <taxon>Haloarculaceae</taxon>
        <taxon>Halovenus</taxon>
    </lineage>
</organism>
<dbReference type="AlphaFoldDB" id="A0ABD5X2R1"/>
<reference evidence="1 2" key="1">
    <citation type="journal article" date="2014" name="Int. J. Syst. Evol. Microbiol.">
        <title>Complete genome sequence of Corynebacterium casei LMG S-19264T (=DSM 44701T), isolated from a smear-ripened cheese.</title>
        <authorList>
            <consortium name="US DOE Joint Genome Institute (JGI-PGF)"/>
            <person name="Walter F."/>
            <person name="Albersmeier A."/>
            <person name="Kalinowski J."/>
            <person name="Ruckert C."/>
        </authorList>
    </citation>
    <scope>NUCLEOTIDE SEQUENCE [LARGE SCALE GENOMIC DNA]</scope>
    <source>
        <strain evidence="1 2">CGMCC 4.7215</strain>
    </source>
</reference>